<feature type="region of interest" description="Disordered" evidence="1">
    <location>
        <begin position="41"/>
        <end position="124"/>
    </location>
</feature>
<feature type="compositionally biased region" description="Low complexity" evidence="1">
    <location>
        <begin position="46"/>
        <end position="57"/>
    </location>
</feature>
<dbReference type="AlphaFoldDB" id="A0A1I8BUA3"/>
<sequence>MNKRVQSNHYTVTFPFSHFSLLNFLILKIASTSGVQNQHNYSTYNPQQIPQHQHSSPVSFQMQGISGLVVPQQPSTMQSNERQIYGQQTNSNEQQQIDLNMDVNSPKDKSMSRNHEKCLESSSRKIQDLLRSLEETSG</sequence>
<evidence type="ECO:0000313" key="3">
    <source>
        <dbReference type="Proteomes" id="UP000095281"/>
    </source>
</evidence>
<evidence type="ECO:0000256" key="1">
    <source>
        <dbReference type="SAM" id="MobiDB-lite"/>
    </source>
</evidence>
<feature type="compositionally biased region" description="Polar residues" evidence="1">
    <location>
        <begin position="72"/>
        <end position="98"/>
    </location>
</feature>
<protein>
    <submittedName>
        <fullName evidence="4">Uncharacterized protein</fullName>
    </submittedName>
</protein>
<proteinExistence type="predicted"/>
<name>A0A1I8BUA3_MELHA</name>
<keyword evidence="2" id="KW-0732">Signal</keyword>
<organism evidence="3 4">
    <name type="scientific">Meloidogyne hapla</name>
    <name type="common">Root-knot nematode worm</name>
    <dbReference type="NCBI Taxonomy" id="6305"/>
    <lineage>
        <taxon>Eukaryota</taxon>
        <taxon>Metazoa</taxon>
        <taxon>Ecdysozoa</taxon>
        <taxon>Nematoda</taxon>
        <taxon>Chromadorea</taxon>
        <taxon>Rhabditida</taxon>
        <taxon>Tylenchina</taxon>
        <taxon>Tylenchomorpha</taxon>
        <taxon>Tylenchoidea</taxon>
        <taxon>Meloidogynidae</taxon>
        <taxon>Meloidogyninae</taxon>
        <taxon>Meloidogyne</taxon>
    </lineage>
</organism>
<keyword evidence="3" id="KW-1185">Reference proteome</keyword>
<feature type="compositionally biased region" description="Basic and acidic residues" evidence="1">
    <location>
        <begin position="105"/>
        <end position="124"/>
    </location>
</feature>
<evidence type="ECO:0000256" key="2">
    <source>
        <dbReference type="SAM" id="SignalP"/>
    </source>
</evidence>
<feature type="chain" id="PRO_5009316198" evidence="2">
    <location>
        <begin position="35"/>
        <end position="138"/>
    </location>
</feature>
<dbReference type="WBParaSite" id="MhA1_Contig578.frz3.gene3">
    <property type="protein sequence ID" value="MhA1_Contig578.frz3.gene3"/>
    <property type="gene ID" value="MhA1_Contig578.frz3.gene3"/>
</dbReference>
<dbReference type="Proteomes" id="UP000095281">
    <property type="component" value="Unplaced"/>
</dbReference>
<feature type="signal peptide" evidence="2">
    <location>
        <begin position="1"/>
        <end position="34"/>
    </location>
</feature>
<accession>A0A1I8BUA3</accession>
<evidence type="ECO:0000313" key="4">
    <source>
        <dbReference type="WBParaSite" id="MhA1_Contig578.frz3.gene3"/>
    </source>
</evidence>
<reference evidence="4" key="1">
    <citation type="submission" date="2016-11" db="UniProtKB">
        <authorList>
            <consortium name="WormBaseParasite"/>
        </authorList>
    </citation>
    <scope>IDENTIFICATION</scope>
</reference>